<organism evidence="1 2">
    <name type="scientific">Araneus ventricosus</name>
    <name type="common">Orbweaver spider</name>
    <name type="synonym">Epeira ventricosa</name>
    <dbReference type="NCBI Taxonomy" id="182803"/>
    <lineage>
        <taxon>Eukaryota</taxon>
        <taxon>Metazoa</taxon>
        <taxon>Ecdysozoa</taxon>
        <taxon>Arthropoda</taxon>
        <taxon>Chelicerata</taxon>
        <taxon>Arachnida</taxon>
        <taxon>Araneae</taxon>
        <taxon>Araneomorphae</taxon>
        <taxon>Entelegynae</taxon>
        <taxon>Araneoidea</taxon>
        <taxon>Araneidae</taxon>
        <taxon>Araneus</taxon>
    </lineage>
</organism>
<dbReference type="AlphaFoldDB" id="A0A4Y2TBA1"/>
<reference evidence="1 2" key="1">
    <citation type="journal article" date="2019" name="Sci. Rep.">
        <title>Orb-weaving spider Araneus ventricosus genome elucidates the spidroin gene catalogue.</title>
        <authorList>
            <person name="Kono N."/>
            <person name="Nakamura H."/>
            <person name="Ohtoshi R."/>
            <person name="Moran D.A.P."/>
            <person name="Shinohara A."/>
            <person name="Yoshida Y."/>
            <person name="Fujiwara M."/>
            <person name="Mori M."/>
            <person name="Tomita M."/>
            <person name="Arakawa K."/>
        </authorList>
    </citation>
    <scope>NUCLEOTIDE SEQUENCE [LARGE SCALE GENOMIC DNA]</scope>
</reference>
<evidence type="ECO:0000313" key="2">
    <source>
        <dbReference type="Proteomes" id="UP000499080"/>
    </source>
</evidence>
<dbReference type="Proteomes" id="UP000499080">
    <property type="component" value="Unassembled WGS sequence"/>
</dbReference>
<dbReference type="OrthoDB" id="125347at2759"/>
<comment type="caution">
    <text evidence="1">The sequence shown here is derived from an EMBL/GenBank/DDBJ whole genome shotgun (WGS) entry which is preliminary data.</text>
</comment>
<accession>A0A4Y2TBA1</accession>
<evidence type="ECO:0000313" key="1">
    <source>
        <dbReference type="EMBL" id="GBN97063.1"/>
    </source>
</evidence>
<protein>
    <submittedName>
        <fullName evidence="1">Uncharacterized protein</fullName>
    </submittedName>
</protein>
<sequence>MQAVPTCQYLITFPPSPSCWKFYSIVPLCLKFHSIIPPLTEILFYCPLFRKFHSIVPLCRKLHSIVPLCRKFHSCPRPSAFLLAVDDEGFQLMTDDEIIVQVRKPNSDYNNSESDEDETIETFKTSNSDAFECFAK</sequence>
<name>A0A4Y2TBA1_ARAVE</name>
<keyword evidence="2" id="KW-1185">Reference proteome</keyword>
<dbReference type="EMBL" id="BGPR01026944">
    <property type="protein sequence ID" value="GBN97063.1"/>
    <property type="molecule type" value="Genomic_DNA"/>
</dbReference>
<gene>
    <name evidence="1" type="ORF">AVEN_189147_1</name>
</gene>
<proteinExistence type="predicted"/>